<dbReference type="InterPro" id="IPR001128">
    <property type="entry name" value="Cyt_P450"/>
</dbReference>
<name>A0ABR1ZQT6_9ROSI</name>
<evidence type="ECO:0000256" key="4">
    <source>
        <dbReference type="ARBA" id="ARBA00023002"/>
    </source>
</evidence>
<evidence type="ECO:0000256" key="6">
    <source>
        <dbReference type="ARBA" id="ARBA00023033"/>
    </source>
</evidence>
<comment type="similarity">
    <text evidence="1">Belongs to the cytochrome P450 family.</text>
</comment>
<evidence type="ECO:0000256" key="1">
    <source>
        <dbReference type="ARBA" id="ARBA00010617"/>
    </source>
</evidence>
<dbReference type="PRINTS" id="PR00463">
    <property type="entry name" value="EP450I"/>
</dbReference>
<keyword evidence="2" id="KW-0349">Heme</keyword>
<evidence type="ECO:0000313" key="9">
    <source>
        <dbReference type="Proteomes" id="UP001396334"/>
    </source>
</evidence>
<proteinExistence type="inferred from homology"/>
<dbReference type="InterPro" id="IPR036396">
    <property type="entry name" value="Cyt_P450_sf"/>
</dbReference>
<protein>
    <recommendedName>
        <fullName evidence="10">Cytochrome P450</fullName>
    </recommendedName>
</protein>
<dbReference type="Proteomes" id="UP001396334">
    <property type="component" value="Unassembled WGS sequence"/>
</dbReference>
<evidence type="ECO:0000256" key="7">
    <source>
        <dbReference type="SAM" id="Phobius"/>
    </source>
</evidence>
<keyword evidence="7" id="KW-0472">Membrane</keyword>
<dbReference type="InterPro" id="IPR002401">
    <property type="entry name" value="Cyt_P450_E_grp-I"/>
</dbReference>
<evidence type="ECO:0000256" key="2">
    <source>
        <dbReference type="ARBA" id="ARBA00022617"/>
    </source>
</evidence>
<keyword evidence="9" id="KW-1185">Reference proteome</keyword>
<keyword evidence="7" id="KW-0812">Transmembrane</keyword>
<dbReference type="Gene3D" id="1.10.630.10">
    <property type="entry name" value="Cytochrome P450"/>
    <property type="match status" value="1"/>
</dbReference>
<gene>
    <name evidence="8" type="ORF">V6N11_019802</name>
</gene>
<keyword evidence="4" id="KW-0560">Oxidoreductase</keyword>
<sequence length="296" mass="33454">MIAHAKWFISIETQAMEFSILFQEHLLPALVFTIIITILVVTILVKGIKEQQRRPPEPAGAIPLLGHLHRLGKNKLLHITLADMANKYGPAFSIRTCGPYGQYWRIMRKIVTVELLSSRRLELLEHVPDTETNRHCGAKGSCNEESRRFQKALGDFMYLIGVFLVSDAVPFRGWLDVVMGNVGKMKRAAKELDFVLGSWVNEHRERRHNEDSKGEKDFIDVMLSIMDESNVPSQEADVTIKATCLTLVLGGADTTMVTLTWALSLLLNNRHVLKKAQDELDTHVGKQRQVDESDIT</sequence>
<dbReference type="PANTHER" id="PTHR47947:SF8">
    <property type="entry name" value="CYTOCHROME P450 82C4-LIKE"/>
    <property type="match status" value="1"/>
</dbReference>
<dbReference type="Pfam" id="PF00067">
    <property type="entry name" value="p450"/>
    <property type="match status" value="1"/>
</dbReference>
<evidence type="ECO:0000313" key="8">
    <source>
        <dbReference type="EMBL" id="KAK8482922.1"/>
    </source>
</evidence>
<dbReference type="PANTHER" id="PTHR47947">
    <property type="entry name" value="CYTOCHROME P450 82C3-RELATED"/>
    <property type="match status" value="1"/>
</dbReference>
<keyword evidence="6" id="KW-0503">Monooxygenase</keyword>
<accession>A0ABR1ZQT6</accession>
<feature type="transmembrane region" description="Helical" evidence="7">
    <location>
        <begin position="26"/>
        <end position="45"/>
    </location>
</feature>
<keyword evidence="5" id="KW-0408">Iron</keyword>
<organism evidence="8 9">
    <name type="scientific">Hibiscus sabdariffa</name>
    <name type="common">roselle</name>
    <dbReference type="NCBI Taxonomy" id="183260"/>
    <lineage>
        <taxon>Eukaryota</taxon>
        <taxon>Viridiplantae</taxon>
        <taxon>Streptophyta</taxon>
        <taxon>Embryophyta</taxon>
        <taxon>Tracheophyta</taxon>
        <taxon>Spermatophyta</taxon>
        <taxon>Magnoliopsida</taxon>
        <taxon>eudicotyledons</taxon>
        <taxon>Gunneridae</taxon>
        <taxon>Pentapetalae</taxon>
        <taxon>rosids</taxon>
        <taxon>malvids</taxon>
        <taxon>Malvales</taxon>
        <taxon>Malvaceae</taxon>
        <taxon>Malvoideae</taxon>
        <taxon>Hibiscus</taxon>
    </lineage>
</organism>
<reference evidence="8 9" key="1">
    <citation type="journal article" date="2024" name="G3 (Bethesda)">
        <title>Genome assembly of Hibiscus sabdariffa L. provides insights into metabolisms of medicinal natural products.</title>
        <authorList>
            <person name="Kim T."/>
        </authorList>
    </citation>
    <scope>NUCLEOTIDE SEQUENCE [LARGE SCALE GENOMIC DNA]</scope>
    <source>
        <strain evidence="8">TK-2024</strain>
        <tissue evidence="8">Old leaves</tissue>
    </source>
</reference>
<keyword evidence="3" id="KW-0479">Metal-binding</keyword>
<evidence type="ECO:0000256" key="5">
    <source>
        <dbReference type="ARBA" id="ARBA00023004"/>
    </source>
</evidence>
<dbReference type="SUPFAM" id="SSF48264">
    <property type="entry name" value="Cytochrome P450"/>
    <property type="match status" value="1"/>
</dbReference>
<dbReference type="EMBL" id="JBBPBN010000723">
    <property type="protein sequence ID" value="KAK8482922.1"/>
    <property type="molecule type" value="Genomic_DNA"/>
</dbReference>
<comment type="caution">
    <text evidence="8">The sequence shown here is derived from an EMBL/GenBank/DDBJ whole genome shotgun (WGS) entry which is preliminary data.</text>
</comment>
<evidence type="ECO:0000256" key="3">
    <source>
        <dbReference type="ARBA" id="ARBA00022723"/>
    </source>
</evidence>
<feature type="transmembrane region" description="Helical" evidence="7">
    <location>
        <begin position="247"/>
        <end position="267"/>
    </location>
</feature>
<feature type="transmembrane region" description="Helical" evidence="7">
    <location>
        <begin position="156"/>
        <end position="175"/>
    </location>
</feature>
<evidence type="ECO:0008006" key="10">
    <source>
        <dbReference type="Google" id="ProtNLM"/>
    </source>
</evidence>
<dbReference type="InterPro" id="IPR050651">
    <property type="entry name" value="Plant_Cytochrome_P450_Monoox"/>
</dbReference>
<keyword evidence="7" id="KW-1133">Transmembrane helix</keyword>